<evidence type="ECO:0000313" key="5">
    <source>
        <dbReference type="Proteomes" id="UP000010420"/>
    </source>
</evidence>
<dbReference type="SUPFAM" id="SSF51735">
    <property type="entry name" value="NAD(P)-binding Rossmann-fold domains"/>
    <property type="match status" value="1"/>
</dbReference>
<dbReference type="SUPFAM" id="SSF55347">
    <property type="entry name" value="Glyceraldehyde-3-phosphate dehydrogenase-like, C-terminal domain"/>
    <property type="match status" value="1"/>
</dbReference>
<dbReference type="eggNOG" id="COG0673">
    <property type="taxonomic scope" value="Bacteria"/>
</dbReference>
<reference evidence="4 5" key="1">
    <citation type="submission" date="2012-05" db="EMBL/GenBank/DDBJ databases">
        <authorList>
            <person name="Weinstock G."/>
            <person name="Sodergren E."/>
            <person name="Lobos E.A."/>
            <person name="Fulton L."/>
            <person name="Fulton R."/>
            <person name="Courtney L."/>
            <person name="Fronick C."/>
            <person name="O'Laughlin M."/>
            <person name="Godfrey J."/>
            <person name="Wilson R.M."/>
            <person name="Miner T."/>
            <person name="Farmer C."/>
            <person name="Delehaunty K."/>
            <person name="Cordes M."/>
            <person name="Minx P."/>
            <person name="Tomlinson C."/>
            <person name="Chen J."/>
            <person name="Wollam A."/>
            <person name="Pepin K.H."/>
            <person name="Bhonagiri V."/>
            <person name="Zhang X."/>
            <person name="Suruliraj S."/>
            <person name="Warren W."/>
            <person name="Mitreva M."/>
            <person name="Mardis E.R."/>
            <person name="Wilson R.K."/>
        </authorList>
    </citation>
    <scope>NUCLEOTIDE SEQUENCE [LARGE SCALE GENOMIC DNA]</scope>
    <source>
        <strain evidence="4 5">DSM 1785</strain>
    </source>
</reference>
<dbReference type="PANTHER" id="PTHR43377:SF2">
    <property type="entry name" value="BINDING ROSSMANN FOLD OXIDOREDUCTASE, PUTATIVE (AFU_ORTHOLOGUE AFUA_4G00560)-RELATED"/>
    <property type="match status" value="1"/>
</dbReference>
<dbReference type="InterPro" id="IPR036291">
    <property type="entry name" value="NAD(P)-bd_dom_sf"/>
</dbReference>
<dbReference type="Pfam" id="PF02894">
    <property type="entry name" value="GFO_IDH_MocA_C"/>
    <property type="match status" value="1"/>
</dbReference>
<dbReference type="EMBL" id="AMEZ01000005">
    <property type="protein sequence ID" value="EKY29568.1"/>
    <property type="molecule type" value="Genomic_DNA"/>
</dbReference>
<evidence type="ECO:0000256" key="1">
    <source>
        <dbReference type="ARBA" id="ARBA00010928"/>
    </source>
</evidence>
<organism evidence="4 5">
    <name type="scientific">Clostridium celatum DSM 1785</name>
    <dbReference type="NCBI Taxonomy" id="545697"/>
    <lineage>
        <taxon>Bacteria</taxon>
        <taxon>Bacillati</taxon>
        <taxon>Bacillota</taxon>
        <taxon>Clostridia</taxon>
        <taxon>Eubacteriales</taxon>
        <taxon>Clostridiaceae</taxon>
        <taxon>Clostridium</taxon>
    </lineage>
</organism>
<feature type="domain" description="Gfo/Idh/MocA-like oxidoreductase C-terminal" evidence="3">
    <location>
        <begin position="152"/>
        <end position="424"/>
    </location>
</feature>
<accession>L1QNK6</accession>
<dbReference type="STRING" id="545697.HMPREF0216_00151"/>
<dbReference type="InterPro" id="IPR004104">
    <property type="entry name" value="Gfo/Idh/MocA-like_OxRdtase_C"/>
</dbReference>
<comment type="similarity">
    <text evidence="1">Belongs to the Gfo/Idh/MocA family.</text>
</comment>
<dbReference type="InterPro" id="IPR000683">
    <property type="entry name" value="Gfo/Idh/MocA-like_OxRdtase_N"/>
</dbReference>
<sequence>MVKYSIKGIKGMDVMKTVAIIGAGQRGQDIYGEFIKNNGHLGKVVAVVEPNDFKREKMAIEHNILKENVFDNLDDFFSREKLADVVIIATLDRQHYEPVMKALDKGYNILLEKPMSVNKDECIDMVNKAEEKGLLLMVCHVLRYTNFFKKLKEIVESGEIGDIVTIQHNENVGAFHMAHSFVRGNWRNSDETSPIILQKSCHDLDILSWIVNSNCESIASFGELIFFNSKNRPNGAASRCLDCNISDCAFDGRKIYLDVIGKWPTTVISDVQTREGVLEALSENRYGKCVFECDNNVCDHQSTIIKFQNGITATFNLSGFTDEISRTIKIMGTKGEIRGHEGKNEIEVVTFRSNLKQEKNVKVYKIEQADSGHNGGDGGLMNELFKLLEEGGNDSLSSGRRSLQSHLMAFAAEESRINNKVVKLDVF</sequence>
<dbReference type="Pfam" id="PF01408">
    <property type="entry name" value="GFO_IDH_MocA"/>
    <property type="match status" value="1"/>
</dbReference>
<dbReference type="Gene3D" id="3.40.50.720">
    <property type="entry name" value="NAD(P)-binding Rossmann-like Domain"/>
    <property type="match status" value="1"/>
</dbReference>
<dbReference type="Proteomes" id="UP000010420">
    <property type="component" value="Unassembled WGS sequence"/>
</dbReference>
<dbReference type="Gene3D" id="3.30.360.10">
    <property type="entry name" value="Dihydrodipicolinate Reductase, domain 2"/>
    <property type="match status" value="1"/>
</dbReference>
<evidence type="ECO:0000259" key="3">
    <source>
        <dbReference type="Pfam" id="PF02894"/>
    </source>
</evidence>
<feature type="domain" description="Gfo/Idh/MocA-like oxidoreductase N-terminal" evidence="2">
    <location>
        <begin position="17"/>
        <end position="139"/>
    </location>
</feature>
<dbReference type="PATRIC" id="fig|545697.3.peg.150"/>
<dbReference type="HOGENOM" id="CLU_023194_4_2_9"/>
<dbReference type="AlphaFoldDB" id="L1QNK6"/>
<comment type="caution">
    <text evidence="4">The sequence shown here is derived from an EMBL/GenBank/DDBJ whole genome shotgun (WGS) entry which is preliminary data.</text>
</comment>
<evidence type="ECO:0000313" key="4">
    <source>
        <dbReference type="EMBL" id="EKY29568.1"/>
    </source>
</evidence>
<keyword evidence="5" id="KW-1185">Reference proteome</keyword>
<evidence type="ECO:0000259" key="2">
    <source>
        <dbReference type="Pfam" id="PF01408"/>
    </source>
</evidence>
<protein>
    <submittedName>
        <fullName evidence="4">Oxidoreductase, NAD-binding domain protein</fullName>
    </submittedName>
</protein>
<gene>
    <name evidence="4" type="ORF">HMPREF0216_00151</name>
</gene>
<name>L1QNK6_9CLOT</name>
<proteinExistence type="inferred from homology"/>
<dbReference type="InterPro" id="IPR051450">
    <property type="entry name" value="Gfo/Idh/MocA_Oxidoreductases"/>
</dbReference>
<dbReference type="PANTHER" id="PTHR43377">
    <property type="entry name" value="BILIVERDIN REDUCTASE A"/>
    <property type="match status" value="1"/>
</dbReference>
<dbReference type="GO" id="GO:0000166">
    <property type="term" value="F:nucleotide binding"/>
    <property type="evidence" value="ECO:0007669"/>
    <property type="project" value="InterPro"/>
</dbReference>